<evidence type="ECO:0000256" key="2">
    <source>
        <dbReference type="SAM" id="MobiDB-lite"/>
    </source>
</evidence>
<dbReference type="Pfam" id="PF00884">
    <property type="entry name" value="Sulfatase"/>
    <property type="match status" value="1"/>
</dbReference>
<evidence type="ECO:0000313" key="4">
    <source>
        <dbReference type="EMBL" id="MFC4219486.1"/>
    </source>
</evidence>
<feature type="region of interest" description="Disordered" evidence="2">
    <location>
        <begin position="495"/>
        <end position="535"/>
    </location>
</feature>
<comment type="similarity">
    <text evidence="1">Belongs to the sulfatase family.</text>
</comment>
<organism evidence="4 5">
    <name type="scientific">Flagellimonas marina</name>
    <dbReference type="NCBI Taxonomy" id="1775168"/>
    <lineage>
        <taxon>Bacteria</taxon>
        <taxon>Pseudomonadati</taxon>
        <taxon>Bacteroidota</taxon>
        <taxon>Flavobacteriia</taxon>
        <taxon>Flavobacteriales</taxon>
        <taxon>Flavobacteriaceae</taxon>
        <taxon>Flagellimonas</taxon>
    </lineage>
</organism>
<dbReference type="Proteomes" id="UP001595841">
    <property type="component" value="Unassembled WGS sequence"/>
</dbReference>
<name>A0ABV8PKB8_9FLAO</name>
<feature type="compositionally biased region" description="Basic and acidic residues" evidence="2">
    <location>
        <begin position="498"/>
        <end position="513"/>
    </location>
</feature>
<dbReference type="PANTHER" id="PTHR42693">
    <property type="entry name" value="ARYLSULFATASE FAMILY MEMBER"/>
    <property type="match status" value="1"/>
</dbReference>
<dbReference type="InterPro" id="IPR000917">
    <property type="entry name" value="Sulfatase_N"/>
</dbReference>
<dbReference type="GO" id="GO:0016787">
    <property type="term" value="F:hydrolase activity"/>
    <property type="evidence" value="ECO:0007669"/>
    <property type="project" value="UniProtKB-KW"/>
</dbReference>
<dbReference type="Gene3D" id="3.30.1120.10">
    <property type="match status" value="1"/>
</dbReference>
<reference evidence="5" key="1">
    <citation type="journal article" date="2019" name="Int. J. Syst. Evol. Microbiol.">
        <title>The Global Catalogue of Microorganisms (GCM) 10K type strain sequencing project: providing services to taxonomists for standard genome sequencing and annotation.</title>
        <authorList>
            <consortium name="The Broad Institute Genomics Platform"/>
            <consortium name="The Broad Institute Genome Sequencing Center for Infectious Disease"/>
            <person name="Wu L."/>
            <person name="Ma J."/>
        </authorList>
    </citation>
    <scope>NUCLEOTIDE SEQUENCE [LARGE SCALE GENOMIC DNA]</scope>
    <source>
        <strain evidence="5">CGMCC 1.15774</strain>
    </source>
</reference>
<dbReference type="SUPFAM" id="SSF53649">
    <property type="entry name" value="Alkaline phosphatase-like"/>
    <property type="match status" value="1"/>
</dbReference>
<dbReference type="PANTHER" id="PTHR42693:SF33">
    <property type="entry name" value="ARYLSULFATASE"/>
    <property type="match status" value="1"/>
</dbReference>
<evidence type="ECO:0000259" key="3">
    <source>
        <dbReference type="Pfam" id="PF00884"/>
    </source>
</evidence>
<evidence type="ECO:0000256" key="1">
    <source>
        <dbReference type="ARBA" id="ARBA00008779"/>
    </source>
</evidence>
<feature type="domain" description="Sulfatase N-terminal" evidence="3">
    <location>
        <begin position="28"/>
        <end position="392"/>
    </location>
</feature>
<comment type="caution">
    <text evidence="4">The sequence shown here is derived from an EMBL/GenBank/DDBJ whole genome shotgun (WGS) entry which is preliminary data.</text>
</comment>
<dbReference type="InterPro" id="IPR050738">
    <property type="entry name" value="Sulfatase"/>
</dbReference>
<sequence length="535" mass="60891">MYKKSEPLLLLLVILFCWSSVGQESTRPNIILIVADDLGYSDLGCYGSEIKTPHLDNLAANGVRLANMNNAGMCVISRSSMLTGKWWPETGYGIKKGENLAEMLKKRNYHTGIIGKWHLAGNPMEKGFDYFFGFLGGYSSYFEGSPDYRLNHEPFSDFGENFYSTDAFSEHAASFIKQSSKLKDKPFFLYLSYQAPHNPLQAPKEEIMKYRGQYLQGWENIRDARIRKQKHLGIVEKQVPLPAYPKNLPLWETLSPSQKELEDLRMSVFAAMVEHMDSGIGKVITALEETDVLNNTLILFLSDNGTDSFSVMDDEMLKKNLLPGDVGSNYQPGTGWAYASVAPNRLYKISQHNGGIKTGAIAFWPKGILKTNRTNQQPLHVVDIAPTLLELATQEEPKRDKENMGFSGQSFIKILENKSWQRNEPMFFQFMDNRAIRTNNWGLVEVDGNGWELYDLKKDPLETHDLASKHPDMVNKLEKKWMSWWKLTSNNNDYTPESTHESPHYKPQGDRGSGETYVPSAMPHSLKQKYPINKN</sequence>
<evidence type="ECO:0000313" key="5">
    <source>
        <dbReference type="Proteomes" id="UP001595841"/>
    </source>
</evidence>
<keyword evidence="4" id="KW-0378">Hydrolase</keyword>
<dbReference type="EMBL" id="JBHSCL010000004">
    <property type="protein sequence ID" value="MFC4219486.1"/>
    <property type="molecule type" value="Genomic_DNA"/>
</dbReference>
<dbReference type="EC" id="3.1.6.-" evidence="4"/>
<dbReference type="Gene3D" id="3.40.720.10">
    <property type="entry name" value="Alkaline Phosphatase, subunit A"/>
    <property type="match status" value="1"/>
</dbReference>
<dbReference type="CDD" id="cd16025">
    <property type="entry name" value="PAS_like"/>
    <property type="match status" value="1"/>
</dbReference>
<protein>
    <submittedName>
        <fullName evidence="4">Arylsulfatase</fullName>
        <ecNumber evidence="4">3.1.6.-</ecNumber>
    </submittedName>
</protein>
<proteinExistence type="inferred from homology"/>
<keyword evidence="5" id="KW-1185">Reference proteome</keyword>
<accession>A0ABV8PKB8</accession>
<gene>
    <name evidence="4" type="ORF">ACFOWS_05055</name>
</gene>
<dbReference type="RefSeq" id="WP_379762870.1">
    <property type="nucleotide sequence ID" value="NZ_JBHSCL010000004.1"/>
</dbReference>
<dbReference type="InterPro" id="IPR017850">
    <property type="entry name" value="Alkaline_phosphatase_core_sf"/>
</dbReference>